<dbReference type="AlphaFoldDB" id="A0A7W7ESH0"/>
<keyword evidence="1" id="KW-1133">Transmembrane helix</keyword>
<keyword evidence="1" id="KW-0472">Membrane</keyword>
<protein>
    <submittedName>
        <fullName evidence="2">Putative iron-regulated membrane protein</fullName>
    </submittedName>
</protein>
<sequence length="337" mass="36285">MMQRSGFLAWHRRLALLFAPLLLLQALTGAALLFREPLAGWLGPNASELPVRPVSDLARAAGSTGARLDRLFLPLGPGYPATAQMTGPDGHDVYAAIDPGSATLLRQGTILAFPLEAALQWHYRLMAGTAGLTVVALNAIALLLICGTGLRFWWPSKGRIVKALAINPRMPPRVRLRHWHRSGGVATAIVVLFSAMTGLLLVVPDLLPAGKSAQSAPVVTTGAQIDAAIDVAQRAFPHARIRDVRFPKADRLDINFLAPEDGPRSVHVVSVRLSQPELLKALPAEGNPVLWMKVLPLHAGDSFGLVGRLLLLAEALILAALAITGPLMWWQKRIRSK</sequence>
<dbReference type="InterPro" id="IPR005625">
    <property type="entry name" value="PepSY-ass_TM"/>
</dbReference>
<feature type="transmembrane region" description="Helical" evidence="1">
    <location>
        <begin position="309"/>
        <end position="330"/>
    </location>
</feature>
<evidence type="ECO:0000313" key="2">
    <source>
        <dbReference type="EMBL" id="MBB4611959.1"/>
    </source>
</evidence>
<keyword evidence="1" id="KW-0812">Transmembrane</keyword>
<dbReference type="PANTHER" id="PTHR34219">
    <property type="entry name" value="IRON-REGULATED INNER MEMBRANE PROTEIN-RELATED"/>
    <property type="match status" value="1"/>
</dbReference>
<evidence type="ECO:0000313" key="3">
    <source>
        <dbReference type="Proteomes" id="UP000538566"/>
    </source>
</evidence>
<proteinExistence type="predicted"/>
<feature type="transmembrane region" description="Helical" evidence="1">
    <location>
        <begin position="130"/>
        <end position="154"/>
    </location>
</feature>
<keyword evidence="3" id="KW-1185">Reference proteome</keyword>
<evidence type="ECO:0000256" key="1">
    <source>
        <dbReference type="SAM" id="Phobius"/>
    </source>
</evidence>
<accession>A0A7W7ESH0</accession>
<name>A0A7W7ESH0_9SPHN</name>
<comment type="caution">
    <text evidence="2">The sequence shown here is derived from an EMBL/GenBank/DDBJ whole genome shotgun (WGS) entry which is preliminary data.</text>
</comment>
<dbReference type="Pfam" id="PF03929">
    <property type="entry name" value="PepSY_TM"/>
    <property type="match status" value="1"/>
</dbReference>
<feature type="transmembrane region" description="Helical" evidence="1">
    <location>
        <begin position="183"/>
        <end position="203"/>
    </location>
</feature>
<gene>
    <name evidence="2" type="ORF">GGR37_000205</name>
</gene>
<reference evidence="2 3" key="1">
    <citation type="submission" date="2020-08" db="EMBL/GenBank/DDBJ databases">
        <title>Genomic Encyclopedia of Type Strains, Phase IV (KMG-IV): sequencing the most valuable type-strain genomes for metagenomic binning, comparative biology and taxonomic classification.</title>
        <authorList>
            <person name="Goeker M."/>
        </authorList>
    </citation>
    <scope>NUCLEOTIDE SEQUENCE [LARGE SCALE GENOMIC DNA]</scope>
    <source>
        <strain evidence="2 3">DSM 17507</strain>
    </source>
</reference>
<dbReference type="EMBL" id="JACHOA010000001">
    <property type="protein sequence ID" value="MBB4611959.1"/>
    <property type="molecule type" value="Genomic_DNA"/>
</dbReference>
<organism evidence="2 3">
    <name type="scientific">Novosphingobium taihuense</name>
    <dbReference type="NCBI Taxonomy" id="260085"/>
    <lineage>
        <taxon>Bacteria</taxon>
        <taxon>Pseudomonadati</taxon>
        <taxon>Pseudomonadota</taxon>
        <taxon>Alphaproteobacteria</taxon>
        <taxon>Sphingomonadales</taxon>
        <taxon>Sphingomonadaceae</taxon>
        <taxon>Novosphingobium</taxon>
    </lineage>
</organism>
<dbReference type="Proteomes" id="UP000538566">
    <property type="component" value="Unassembled WGS sequence"/>
</dbReference>